<feature type="transmembrane region" description="Helical" evidence="1">
    <location>
        <begin position="64"/>
        <end position="86"/>
    </location>
</feature>
<keyword evidence="1" id="KW-0472">Membrane</keyword>
<keyword evidence="3" id="KW-1185">Reference proteome</keyword>
<keyword evidence="1" id="KW-1133">Transmembrane helix</keyword>
<comment type="caution">
    <text evidence="2">The sequence shown here is derived from an EMBL/GenBank/DDBJ whole genome shotgun (WGS) entry which is preliminary data.</text>
</comment>
<accession>A0A9Q1KAZ1</accession>
<evidence type="ECO:0000313" key="3">
    <source>
        <dbReference type="Proteomes" id="UP001153076"/>
    </source>
</evidence>
<keyword evidence="1" id="KW-0812">Transmembrane</keyword>
<evidence type="ECO:0000313" key="2">
    <source>
        <dbReference type="EMBL" id="KAJ8439629.1"/>
    </source>
</evidence>
<feature type="transmembrane region" description="Helical" evidence="1">
    <location>
        <begin position="114"/>
        <end position="139"/>
    </location>
</feature>
<dbReference type="EMBL" id="JAKOGI010000214">
    <property type="protein sequence ID" value="KAJ8439629.1"/>
    <property type="molecule type" value="Genomic_DNA"/>
</dbReference>
<feature type="transmembrane region" description="Helical" evidence="1">
    <location>
        <begin position="20"/>
        <end position="44"/>
    </location>
</feature>
<dbReference type="Proteomes" id="UP001153076">
    <property type="component" value="Unassembled WGS sequence"/>
</dbReference>
<name>A0A9Q1KAZ1_9CARY</name>
<gene>
    <name evidence="2" type="ORF">Cgig2_021005</name>
</gene>
<protein>
    <recommendedName>
        <fullName evidence="4">Transmembrane protein</fullName>
    </recommendedName>
</protein>
<reference evidence="2" key="1">
    <citation type="submission" date="2022-04" db="EMBL/GenBank/DDBJ databases">
        <title>Carnegiea gigantea Genome sequencing and assembly v2.</title>
        <authorList>
            <person name="Copetti D."/>
            <person name="Sanderson M.J."/>
            <person name="Burquez A."/>
            <person name="Wojciechowski M.F."/>
        </authorList>
    </citation>
    <scope>NUCLEOTIDE SEQUENCE</scope>
    <source>
        <strain evidence="2">SGP5-SGP5p</strain>
        <tissue evidence="2">Aerial part</tissue>
    </source>
</reference>
<proteinExistence type="predicted"/>
<organism evidence="2 3">
    <name type="scientific">Carnegiea gigantea</name>
    <dbReference type="NCBI Taxonomy" id="171969"/>
    <lineage>
        <taxon>Eukaryota</taxon>
        <taxon>Viridiplantae</taxon>
        <taxon>Streptophyta</taxon>
        <taxon>Embryophyta</taxon>
        <taxon>Tracheophyta</taxon>
        <taxon>Spermatophyta</taxon>
        <taxon>Magnoliopsida</taxon>
        <taxon>eudicotyledons</taxon>
        <taxon>Gunneridae</taxon>
        <taxon>Pentapetalae</taxon>
        <taxon>Caryophyllales</taxon>
        <taxon>Cactineae</taxon>
        <taxon>Cactaceae</taxon>
        <taxon>Cactoideae</taxon>
        <taxon>Echinocereeae</taxon>
        <taxon>Carnegiea</taxon>
    </lineage>
</organism>
<dbReference type="AlphaFoldDB" id="A0A9Q1KAZ1"/>
<evidence type="ECO:0000256" key="1">
    <source>
        <dbReference type="SAM" id="Phobius"/>
    </source>
</evidence>
<evidence type="ECO:0008006" key="4">
    <source>
        <dbReference type="Google" id="ProtNLM"/>
    </source>
</evidence>
<sequence>MNEPPDPLPFLSHLPSRSPLSSLIVSSVRVNLLFPWNSFACVTFHTRLYACLYSDLPLEFRISLLFCAACVVSSTGGIAIIIASIVGHDPKPWPRTRLVAPQVPSGKIHLTSPFPAMIMTVMVLRVMAWHVEATLYITLKNLRNMARPKRITSAPAGVSRKDNVNEYEMQWKDNVNEYERQRELNI</sequence>